<reference evidence="2" key="1">
    <citation type="journal article" date="2019" name="Int. J. Syst. Evol. Microbiol.">
        <title>The Global Catalogue of Microorganisms (GCM) 10K type strain sequencing project: providing services to taxonomists for standard genome sequencing and annotation.</title>
        <authorList>
            <consortium name="The Broad Institute Genomics Platform"/>
            <consortium name="The Broad Institute Genome Sequencing Center for Infectious Disease"/>
            <person name="Wu L."/>
            <person name="Ma J."/>
        </authorList>
    </citation>
    <scope>NUCLEOTIDE SEQUENCE [LARGE SCALE GENOMIC DNA]</scope>
    <source>
        <strain evidence="2">CGMCC 1.15922</strain>
    </source>
</reference>
<evidence type="ECO:0008006" key="3">
    <source>
        <dbReference type="Google" id="ProtNLM"/>
    </source>
</evidence>
<sequence length="66" mass="7480">MNQAIVSFKKDNENHWVAVLECGHCQHVRHIPPFISRPWVVTIAGRASMLGYQLECKKCVTGESID</sequence>
<gene>
    <name evidence="1" type="ORF">GCM10011501_15860</name>
</gene>
<proteinExistence type="predicted"/>
<dbReference type="RefSeq" id="WP_189377727.1">
    <property type="nucleotide sequence ID" value="NZ_BNAH01000005.1"/>
</dbReference>
<protein>
    <recommendedName>
        <fullName evidence="3">DUF3565 domain-containing protein</fullName>
    </recommendedName>
</protein>
<organism evidence="1 2">
    <name type="scientific">Thalassotalea profundi</name>
    <dbReference type="NCBI Taxonomy" id="2036687"/>
    <lineage>
        <taxon>Bacteria</taxon>
        <taxon>Pseudomonadati</taxon>
        <taxon>Pseudomonadota</taxon>
        <taxon>Gammaproteobacteria</taxon>
        <taxon>Alteromonadales</taxon>
        <taxon>Colwelliaceae</taxon>
        <taxon>Thalassotalea</taxon>
    </lineage>
</organism>
<keyword evidence="2" id="KW-1185">Reference proteome</keyword>
<dbReference type="EMBL" id="BNAH01000005">
    <property type="protein sequence ID" value="GHE87279.1"/>
    <property type="molecule type" value="Genomic_DNA"/>
</dbReference>
<dbReference type="Proteomes" id="UP000626370">
    <property type="component" value="Unassembled WGS sequence"/>
</dbReference>
<accession>A0ABQ3IQR5</accession>
<dbReference type="InterPro" id="IPR021948">
    <property type="entry name" value="DUF3565"/>
</dbReference>
<evidence type="ECO:0000313" key="1">
    <source>
        <dbReference type="EMBL" id="GHE87279.1"/>
    </source>
</evidence>
<name>A0ABQ3IQR5_9GAMM</name>
<comment type="caution">
    <text evidence="1">The sequence shown here is derived from an EMBL/GenBank/DDBJ whole genome shotgun (WGS) entry which is preliminary data.</text>
</comment>
<evidence type="ECO:0000313" key="2">
    <source>
        <dbReference type="Proteomes" id="UP000626370"/>
    </source>
</evidence>
<dbReference type="Pfam" id="PF12088">
    <property type="entry name" value="DUF3565"/>
    <property type="match status" value="1"/>
</dbReference>